<name>A0A3P3XLQ1_9SPIR</name>
<proteinExistence type="predicted"/>
<evidence type="ECO:0000313" key="1">
    <source>
        <dbReference type="EMBL" id="SLM15619.1"/>
    </source>
</evidence>
<accession>A0A3P3XLQ1</accession>
<organism evidence="1">
    <name type="scientific">uncultured spirochete</name>
    <dbReference type="NCBI Taxonomy" id="156406"/>
    <lineage>
        <taxon>Bacteria</taxon>
        <taxon>Pseudomonadati</taxon>
        <taxon>Spirochaetota</taxon>
        <taxon>Spirochaetia</taxon>
        <taxon>Spirochaetales</taxon>
        <taxon>environmental samples</taxon>
    </lineage>
</organism>
<protein>
    <submittedName>
        <fullName evidence="1">Uncharacterized protein</fullName>
    </submittedName>
</protein>
<dbReference type="AlphaFoldDB" id="A0A3P3XLQ1"/>
<sequence>MSAIDKCLCMVPEQEAFLQFHYKHPNIYLELKALANKDRARGEKSLDIQKLLARIHDPAIERLRQERTDAAIILCHYRALLESDFCLWKMFRSGG</sequence>
<gene>
    <name evidence="1" type="ORF">SPIROBIBN47_50090</name>
</gene>
<reference evidence="1" key="1">
    <citation type="submission" date="2017-02" db="EMBL/GenBank/DDBJ databases">
        <authorList>
            <person name="Regsiter A."/>
            <person name="William W."/>
        </authorList>
    </citation>
    <scope>NUCLEOTIDE SEQUENCE</scope>
    <source>
        <strain evidence="1">Bib</strain>
    </source>
</reference>
<dbReference type="EMBL" id="FWDM01000037">
    <property type="protein sequence ID" value="SLM15619.1"/>
    <property type="molecule type" value="Genomic_DNA"/>
</dbReference>